<organism evidence="1 2">
    <name type="scientific">Panicum virgatum</name>
    <name type="common">Blackwell switchgrass</name>
    <dbReference type="NCBI Taxonomy" id="38727"/>
    <lineage>
        <taxon>Eukaryota</taxon>
        <taxon>Viridiplantae</taxon>
        <taxon>Streptophyta</taxon>
        <taxon>Embryophyta</taxon>
        <taxon>Tracheophyta</taxon>
        <taxon>Spermatophyta</taxon>
        <taxon>Magnoliopsida</taxon>
        <taxon>Liliopsida</taxon>
        <taxon>Poales</taxon>
        <taxon>Poaceae</taxon>
        <taxon>PACMAD clade</taxon>
        <taxon>Panicoideae</taxon>
        <taxon>Panicodae</taxon>
        <taxon>Paniceae</taxon>
        <taxon>Panicinae</taxon>
        <taxon>Panicum</taxon>
        <taxon>Panicum sect. Hiantes</taxon>
    </lineage>
</organism>
<accession>A0A8T0WL60</accession>
<evidence type="ECO:0000313" key="2">
    <source>
        <dbReference type="Proteomes" id="UP000823388"/>
    </source>
</evidence>
<dbReference type="AlphaFoldDB" id="A0A8T0WL60"/>
<evidence type="ECO:0000313" key="1">
    <source>
        <dbReference type="EMBL" id="KAG2648025.1"/>
    </source>
</evidence>
<protein>
    <submittedName>
        <fullName evidence="1">Uncharacterized protein</fullName>
    </submittedName>
</protein>
<proteinExistence type="predicted"/>
<keyword evidence="2" id="KW-1185">Reference proteome</keyword>
<comment type="caution">
    <text evidence="1">The sequence shown here is derived from an EMBL/GenBank/DDBJ whole genome shotgun (WGS) entry which is preliminary data.</text>
</comment>
<dbReference type="PANTHER" id="PTHR33074:SF128">
    <property type="entry name" value="EXPRESSED PROTEIN"/>
    <property type="match status" value="1"/>
</dbReference>
<gene>
    <name evidence="1" type="ORF">PVAP13_1NG010400</name>
</gene>
<dbReference type="Proteomes" id="UP000823388">
    <property type="component" value="Chromosome 1N"/>
</dbReference>
<dbReference type="EMBL" id="CM029038">
    <property type="protein sequence ID" value="KAG2648025.1"/>
    <property type="molecule type" value="Genomic_DNA"/>
</dbReference>
<name>A0A8T0WL60_PANVG</name>
<sequence length="201" mass="22139">MSAAAGFPSWVRLETVVLRRDKDKSFPDEVNAPIGACGFTSWGAFFRFAFSLAEPPLISHVFAQLPDFPRKELPFAIVGTHRHLALLRVGTHSSPQGTAQEFFIYDAGDTSNIDNPFSLIPLLPCTLPHLDLMTPHRGRGRRSKEAAPAKRGLLAVKSMGLLCRGGQEQQEFAVAELHLFKTSISEVCADCRHLSAEISWP</sequence>
<reference evidence="1" key="1">
    <citation type="submission" date="2020-05" db="EMBL/GenBank/DDBJ databases">
        <title>WGS assembly of Panicum virgatum.</title>
        <authorList>
            <person name="Lovell J.T."/>
            <person name="Jenkins J."/>
            <person name="Shu S."/>
            <person name="Juenger T.E."/>
            <person name="Schmutz J."/>
        </authorList>
    </citation>
    <scope>NUCLEOTIDE SEQUENCE</scope>
    <source>
        <strain evidence="1">AP13</strain>
    </source>
</reference>
<dbReference type="PANTHER" id="PTHR33074">
    <property type="entry name" value="EXPRESSED PROTEIN-RELATED"/>
    <property type="match status" value="1"/>
</dbReference>